<feature type="chain" id="PRO_5038787361" description="Lipoprotein" evidence="2">
    <location>
        <begin position="18"/>
        <end position="158"/>
    </location>
</feature>
<evidence type="ECO:0008006" key="5">
    <source>
        <dbReference type="Google" id="ProtNLM"/>
    </source>
</evidence>
<feature type="signal peptide" evidence="2">
    <location>
        <begin position="1"/>
        <end position="17"/>
    </location>
</feature>
<dbReference type="AlphaFoldDB" id="A0A5D4MGQ2"/>
<accession>A0A5D4MGQ2</accession>
<feature type="transmembrane region" description="Helical" evidence="1">
    <location>
        <begin position="116"/>
        <end position="136"/>
    </location>
</feature>
<keyword evidence="1" id="KW-1133">Transmembrane helix</keyword>
<dbReference type="PROSITE" id="PS51257">
    <property type="entry name" value="PROKAR_LIPOPROTEIN"/>
    <property type="match status" value="1"/>
</dbReference>
<organism evidence="3 4">
    <name type="scientific">Rossellomorea vietnamensis</name>
    <dbReference type="NCBI Taxonomy" id="218284"/>
    <lineage>
        <taxon>Bacteria</taxon>
        <taxon>Bacillati</taxon>
        <taxon>Bacillota</taxon>
        <taxon>Bacilli</taxon>
        <taxon>Bacillales</taxon>
        <taxon>Bacillaceae</taxon>
        <taxon>Rossellomorea</taxon>
    </lineage>
</organism>
<evidence type="ECO:0000256" key="2">
    <source>
        <dbReference type="SAM" id="SignalP"/>
    </source>
</evidence>
<evidence type="ECO:0000313" key="4">
    <source>
        <dbReference type="Proteomes" id="UP000325182"/>
    </source>
</evidence>
<name>A0A5D4MGQ2_9BACI</name>
<dbReference type="Proteomes" id="UP000325182">
    <property type="component" value="Unassembled WGS sequence"/>
</dbReference>
<keyword evidence="1" id="KW-0812">Transmembrane</keyword>
<comment type="caution">
    <text evidence="3">The sequence shown here is derived from an EMBL/GenBank/DDBJ whole genome shotgun (WGS) entry which is preliminary data.</text>
</comment>
<proteinExistence type="predicted"/>
<dbReference type="EMBL" id="VTEG01000003">
    <property type="protein sequence ID" value="TYS00236.1"/>
    <property type="molecule type" value="Genomic_DNA"/>
</dbReference>
<protein>
    <recommendedName>
        <fullName evidence="5">Lipoprotein</fullName>
    </recommendedName>
</protein>
<keyword evidence="1" id="KW-0472">Membrane</keyword>
<evidence type="ECO:0000256" key="1">
    <source>
        <dbReference type="SAM" id="Phobius"/>
    </source>
</evidence>
<sequence>MKKLLWIVLLFFPLILAACSQSKEDNDEYLGVIGGGEAFDYSYLTLKEKEGFTWEIGYKGETSFIKETAVNEDDLLSFMDAVNSAKAQFWELLVSLFYLAIVAFLTLFLYLKNKNLLRESVIVMAVFTGFGIWNAVDVSFDLNLSLVALETSFRVLTI</sequence>
<gene>
    <name evidence="3" type="ORF">FZC84_06735</name>
</gene>
<keyword evidence="2" id="KW-0732">Signal</keyword>
<evidence type="ECO:0000313" key="3">
    <source>
        <dbReference type="EMBL" id="TYS00236.1"/>
    </source>
</evidence>
<feature type="transmembrane region" description="Helical" evidence="1">
    <location>
        <begin position="89"/>
        <end position="109"/>
    </location>
</feature>
<dbReference type="RefSeq" id="WP_148953350.1">
    <property type="nucleotide sequence ID" value="NZ_VTEG01000003.1"/>
</dbReference>
<reference evidence="3 4" key="1">
    <citation type="submission" date="2019-08" db="EMBL/GenBank/DDBJ databases">
        <title>Bacillus genomes from the desert of Cuatro Cienegas, Coahuila.</title>
        <authorList>
            <person name="Olmedo-Alvarez G."/>
        </authorList>
    </citation>
    <scope>NUCLEOTIDE SEQUENCE [LARGE SCALE GENOMIC DNA]</scope>
    <source>
        <strain evidence="3 4">CH128b_4D</strain>
    </source>
</reference>